<dbReference type="NCBIfam" id="NF004844">
    <property type="entry name" value="PRK06195.1"/>
    <property type="match status" value="1"/>
</dbReference>
<dbReference type="InterPro" id="IPR036397">
    <property type="entry name" value="RNaseH_sf"/>
</dbReference>
<feature type="domain" description="BRCT" evidence="1">
    <location>
        <begin position="214"/>
        <end position="306"/>
    </location>
</feature>
<evidence type="ECO:0000313" key="2">
    <source>
        <dbReference type="EMBL" id="MBD7913225.1"/>
    </source>
</evidence>
<dbReference type="CDD" id="cd17748">
    <property type="entry name" value="BRCT_DNA_ligase_like"/>
    <property type="match status" value="1"/>
</dbReference>
<dbReference type="Gene3D" id="3.30.420.10">
    <property type="entry name" value="Ribonuclease H-like superfamily/Ribonuclease H"/>
    <property type="match status" value="1"/>
</dbReference>
<dbReference type="InterPro" id="IPR036420">
    <property type="entry name" value="BRCT_dom_sf"/>
</dbReference>
<organism evidence="2 3">
    <name type="scientific">Clostridium cibarium</name>
    <dbReference type="NCBI Taxonomy" id="2762247"/>
    <lineage>
        <taxon>Bacteria</taxon>
        <taxon>Bacillati</taxon>
        <taxon>Bacillota</taxon>
        <taxon>Clostridia</taxon>
        <taxon>Eubacteriales</taxon>
        <taxon>Clostridiaceae</taxon>
        <taxon>Clostridium</taxon>
    </lineage>
</organism>
<evidence type="ECO:0000259" key="1">
    <source>
        <dbReference type="PROSITE" id="PS50172"/>
    </source>
</evidence>
<dbReference type="PANTHER" id="PTHR30231:SF42">
    <property type="entry name" value="EXONUCLEASE"/>
    <property type="match status" value="1"/>
</dbReference>
<keyword evidence="3" id="KW-1185">Reference proteome</keyword>
<dbReference type="PROSITE" id="PS50172">
    <property type="entry name" value="BRCT"/>
    <property type="match status" value="1"/>
</dbReference>
<accession>A0ABR8PYH6</accession>
<dbReference type="Proteomes" id="UP000627781">
    <property type="component" value="Unassembled WGS sequence"/>
</dbReference>
<dbReference type="Pfam" id="PF00533">
    <property type="entry name" value="BRCT"/>
    <property type="match status" value="1"/>
</dbReference>
<dbReference type="RefSeq" id="WP_143315212.1">
    <property type="nucleotide sequence ID" value="NZ_JACSRA010000039.1"/>
</dbReference>
<dbReference type="PANTHER" id="PTHR30231">
    <property type="entry name" value="DNA POLYMERASE III SUBUNIT EPSILON"/>
    <property type="match status" value="1"/>
</dbReference>
<reference evidence="2 3" key="1">
    <citation type="submission" date="2020-08" db="EMBL/GenBank/DDBJ databases">
        <title>A Genomic Blueprint of the Chicken Gut Microbiome.</title>
        <authorList>
            <person name="Gilroy R."/>
            <person name="Ravi A."/>
            <person name="Getino M."/>
            <person name="Pursley I."/>
            <person name="Horton D.L."/>
            <person name="Alikhan N.-F."/>
            <person name="Baker D."/>
            <person name="Gharbi K."/>
            <person name="Hall N."/>
            <person name="Watson M."/>
            <person name="Adriaenssens E.M."/>
            <person name="Foster-Nyarko E."/>
            <person name="Jarju S."/>
            <person name="Secka A."/>
            <person name="Antonio M."/>
            <person name="Oren A."/>
            <person name="Chaudhuri R."/>
            <person name="La Ragione R.M."/>
            <person name="Hildebrand F."/>
            <person name="Pallen M.J."/>
        </authorList>
    </citation>
    <scope>NUCLEOTIDE SEQUENCE [LARGE SCALE GENOMIC DNA]</scope>
    <source>
        <strain evidence="2 3">Sa3CVN1</strain>
    </source>
</reference>
<comment type="caution">
    <text evidence="2">The sequence shown here is derived from an EMBL/GenBank/DDBJ whole genome shotgun (WGS) entry which is preliminary data.</text>
</comment>
<evidence type="ECO:0000313" key="3">
    <source>
        <dbReference type="Proteomes" id="UP000627781"/>
    </source>
</evidence>
<dbReference type="InterPro" id="IPR012337">
    <property type="entry name" value="RNaseH-like_sf"/>
</dbReference>
<dbReference type="SUPFAM" id="SSF52113">
    <property type="entry name" value="BRCT domain"/>
    <property type="match status" value="1"/>
</dbReference>
<name>A0ABR8PYH6_9CLOT</name>
<dbReference type="InterPro" id="IPR013520">
    <property type="entry name" value="Ribonucl_H"/>
</dbReference>
<gene>
    <name evidence="2" type="ORF">H9661_17880</name>
</gene>
<sequence length="306" mass="35110">MNFVAIDFETANEKRNSACSLGITRVENDKIVEEKYWLIKPPEMRFLPQNTWIHGIYPKDVEKEKTFLELWDEIKPYLEADILIAHNASFDMSVLRSLFDYYNIETPYIKYACTVILSQNHISEVRNHKLNTLAEFVGYEFKHHHALEDANACAMVMIYLCNLLKINDLLSLNLKGGITLGEIYPGGYTPCSSLIKNKNKKAKNDELYLKEVNKDVDFFIDKVVVFTGPLSSMKRYEASNVIYKLGGTVGSSVTKKTEVLITGIKNRDRIDNFYKSTKLRKAESLIRSGQEIHILSEDEFLELISG</sequence>
<dbReference type="EMBL" id="JACSRA010000039">
    <property type="protein sequence ID" value="MBD7913225.1"/>
    <property type="molecule type" value="Genomic_DNA"/>
</dbReference>
<dbReference type="CDD" id="cd06130">
    <property type="entry name" value="DNA_pol_III_epsilon_like"/>
    <property type="match status" value="1"/>
</dbReference>
<proteinExistence type="predicted"/>
<dbReference type="InterPro" id="IPR001357">
    <property type="entry name" value="BRCT_dom"/>
</dbReference>
<dbReference type="Pfam" id="PF00929">
    <property type="entry name" value="RNase_T"/>
    <property type="match status" value="1"/>
</dbReference>
<protein>
    <submittedName>
        <fullName evidence="2">3'-5' exoribonuclease</fullName>
    </submittedName>
</protein>
<dbReference type="SUPFAM" id="SSF53098">
    <property type="entry name" value="Ribonuclease H-like"/>
    <property type="match status" value="1"/>
</dbReference>
<dbReference type="Gene3D" id="3.40.50.10190">
    <property type="entry name" value="BRCT domain"/>
    <property type="match status" value="1"/>
</dbReference>
<dbReference type="SMART" id="SM00479">
    <property type="entry name" value="EXOIII"/>
    <property type="match status" value="1"/>
</dbReference>